<protein>
    <recommendedName>
        <fullName evidence="3">histidine kinase</fullName>
        <ecNumber evidence="3">2.7.13.3</ecNumber>
    </recommendedName>
</protein>
<dbReference type="SMART" id="SM00304">
    <property type="entry name" value="HAMP"/>
    <property type="match status" value="1"/>
</dbReference>
<evidence type="ECO:0000313" key="18">
    <source>
        <dbReference type="Proteomes" id="UP000076563"/>
    </source>
</evidence>
<keyword evidence="8" id="KW-0547">Nucleotide-binding</keyword>
<dbReference type="SMART" id="SM00388">
    <property type="entry name" value="HisKA"/>
    <property type="match status" value="1"/>
</dbReference>
<comment type="subcellular location">
    <subcellularLocation>
        <location evidence="2">Cell membrane</location>
        <topology evidence="2">Multi-pass membrane protein</topology>
    </subcellularLocation>
</comment>
<dbReference type="InterPro" id="IPR036097">
    <property type="entry name" value="HisK_dim/P_sf"/>
</dbReference>
<dbReference type="Pfam" id="PF00512">
    <property type="entry name" value="HisKA"/>
    <property type="match status" value="1"/>
</dbReference>
<accession>A0A164AA18</accession>
<dbReference type="PROSITE" id="PS50885">
    <property type="entry name" value="HAMP"/>
    <property type="match status" value="1"/>
</dbReference>
<dbReference type="Gene3D" id="3.30.565.10">
    <property type="entry name" value="Histidine kinase-like ATPase, C-terminal domain"/>
    <property type="match status" value="1"/>
</dbReference>
<dbReference type="Gene3D" id="1.10.287.130">
    <property type="match status" value="1"/>
</dbReference>
<dbReference type="PANTHER" id="PTHR45528:SF1">
    <property type="entry name" value="SENSOR HISTIDINE KINASE CPXA"/>
    <property type="match status" value="1"/>
</dbReference>
<keyword evidence="5" id="KW-0597">Phosphoprotein</keyword>
<evidence type="ECO:0000256" key="9">
    <source>
        <dbReference type="ARBA" id="ARBA00022777"/>
    </source>
</evidence>
<keyword evidence="7 14" id="KW-0812">Transmembrane</keyword>
<dbReference type="InterPro" id="IPR003594">
    <property type="entry name" value="HATPase_dom"/>
</dbReference>
<keyword evidence="12" id="KW-0902">Two-component regulatory system</keyword>
<keyword evidence="4" id="KW-1003">Cell membrane</keyword>
<dbReference type="AlphaFoldDB" id="A0A164AA18"/>
<dbReference type="Pfam" id="PF02518">
    <property type="entry name" value="HATPase_c"/>
    <property type="match status" value="1"/>
</dbReference>
<evidence type="ECO:0000256" key="2">
    <source>
        <dbReference type="ARBA" id="ARBA00004651"/>
    </source>
</evidence>
<comment type="catalytic activity">
    <reaction evidence="1">
        <text>ATP + protein L-histidine = ADP + protein N-phospho-L-histidine.</text>
        <dbReference type="EC" id="2.7.13.3"/>
    </reaction>
</comment>
<keyword evidence="9 17" id="KW-0418">Kinase</keyword>
<evidence type="ECO:0000256" key="11">
    <source>
        <dbReference type="ARBA" id="ARBA00022989"/>
    </source>
</evidence>
<gene>
    <name evidence="17" type="ORF">AV654_07530</name>
</gene>
<evidence type="ECO:0000256" key="1">
    <source>
        <dbReference type="ARBA" id="ARBA00000085"/>
    </source>
</evidence>
<evidence type="ECO:0000259" key="16">
    <source>
        <dbReference type="PROSITE" id="PS50885"/>
    </source>
</evidence>
<dbReference type="STRING" id="1007103.GCA_000213315_04608"/>
<keyword evidence="11 14" id="KW-1133">Transmembrane helix</keyword>
<dbReference type="eggNOG" id="COG2205">
    <property type="taxonomic scope" value="Bacteria"/>
</dbReference>
<dbReference type="InterPro" id="IPR003660">
    <property type="entry name" value="HAMP_dom"/>
</dbReference>
<dbReference type="Proteomes" id="UP000076563">
    <property type="component" value="Unassembled WGS sequence"/>
</dbReference>
<feature type="transmembrane region" description="Helical" evidence="14">
    <location>
        <begin position="21"/>
        <end position="43"/>
    </location>
</feature>
<proteinExistence type="predicted"/>
<evidence type="ECO:0000256" key="10">
    <source>
        <dbReference type="ARBA" id="ARBA00022840"/>
    </source>
</evidence>
<dbReference type="InterPro" id="IPR050398">
    <property type="entry name" value="HssS/ArlS-like"/>
</dbReference>
<evidence type="ECO:0000259" key="15">
    <source>
        <dbReference type="PROSITE" id="PS50109"/>
    </source>
</evidence>
<name>A0A164AA18_9BACL</name>
<dbReference type="InterPro" id="IPR004358">
    <property type="entry name" value="Sig_transdc_His_kin-like_C"/>
</dbReference>
<dbReference type="RefSeq" id="WP_063178008.1">
    <property type="nucleotide sequence ID" value="NZ_LQRA01000024.1"/>
</dbReference>
<dbReference type="SMART" id="SM00387">
    <property type="entry name" value="HATPase_c"/>
    <property type="match status" value="1"/>
</dbReference>
<evidence type="ECO:0000256" key="3">
    <source>
        <dbReference type="ARBA" id="ARBA00012438"/>
    </source>
</evidence>
<feature type="domain" description="Histidine kinase" evidence="15">
    <location>
        <begin position="245"/>
        <end position="460"/>
    </location>
</feature>
<dbReference type="InterPro" id="IPR003661">
    <property type="entry name" value="HisK_dim/P_dom"/>
</dbReference>
<evidence type="ECO:0000256" key="5">
    <source>
        <dbReference type="ARBA" id="ARBA00022553"/>
    </source>
</evidence>
<evidence type="ECO:0000256" key="8">
    <source>
        <dbReference type="ARBA" id="ARBA00022741"/>
    </source>
</evidence>
<keyword evidence="6" id="KW-0808">Transferase</keyword>
<evidence type="ECO:0000313" key="17">
    <source>
        <dbReference type="EMBL" id="KZE83422.1"/>
    </source>
</evidence>
<evidence type="ECO:0000256" key="4">
    <source>
        <dbReference type="ARBA" id="ARBA00022475"/>
    </source>
</evidence>
<keyword evidence="10" id="KW-0067">ATP-binding</keyword>
<dbReference type="SUPFAM" id="SSF47384">
    <property type="entry name" value="Homodimeric domain of signal transducing histidine kinase"/>
    <property type="match status" value="1"/>
</dbReference>
<dbReference type="GO" id="GO:0000155">
    <property type="term" value="F:phosphorelay sensor kinase activity"/>
    <property type="evidence" value="ECO:0007669"/>
    <property type="project" value="InterPro"/>
</dbReference>
<keyword evidence="18" id="KW-1185">Reference proteome</keyword>
<dbReference type="CDD" id="cd00075">
    <property type="entry name" value="HATPase"/>
    <property type="match status" value="1"/>
</dbReference>
<dbReference type="Pfam" id="PF00672">
    <property type="entry name" value="HAMP"/>
    <property type="match status" value="1"/>
</dbReference>
<reference evidence="18" key="1">
    <citation type="submission" date="2016-01" db="EMBL/GenBank/DDBJ databases">
        <title>Draft genome of Chromobacterium sp. F49.</title>
        <authorList>
            <person name="Hong K.W."/>
        </authorList>
    </citation>
    <scope>NUCLEOTIDE SEQUENCE [LARGE SCALE GENOMIC DNA]</scope>
    <source>
        <strain evidence="18">M63</strain>
    </source>
</reference>
<dbReference type="EC" id="2.7.13.3" evidence="3"/>
<evidence type="ECO:0000256" key="13">
    <source>
        <dbReference type="ARBA" id="ARBA00023136"/>
    </source>
</evidence>
<keyword evidence="13 14" id="KW-0472">Membrane</keyword>
<dbReference type="PRINTS" id="PR00344">
    <property type="entry name" value="BCTRLSENSOR"/>
</dbReference>
<feature type="domain" description="HAMP" evidence="16">
    <location>
        <begin position="178"/>
        <end position="230"/>
    </location>
</feature>
<sequence>MRRNNSIRGRRPLKKLFVRNYIVISGLLLGAIAVALVSTDILMNRVVDRTGDLPQIAGEDIYRYPFENIDGKLLDRYGGWFEVIDEAGEVIYVRGNKEDDIVRYRDGLLYAKMDMQRNDDSIYYHAYSVKGPNQEPYILLWKIPMRLDKVSAAIAIFAACFALGLLLAVYLYAKYSVKQVEKPIRQIVEGIKEMERLNYTKRLTFTAEQEFDEIREAFNGLAERLQRTSAEKEAAETSRKNMLLHLSHDLKTPMTSIYGYSQLLLDDPSLEESRRRKYIQYIHEKSSYTANLIKDLFELAKLEDSHQMLKREKVNITKWFQQIVAECYSEIEDKGFGLDVQIPEEPLPVMLDHVHMKRVIMNLIGNALKFNAAGTVLYASCENKDGRAVLWLGDDGIGVQEPIREHIFEEFTRGAGTVKDSTGLGLAICKKIVTLHQGTIELEADRRYSTMFRISLPCADA</sequence>
<dbReference type="Gene3D" id="6.10.340.10">
    <property type="match status" value="1"/>
</dbReference>
<dbReference type="GO" id="GO:0005524">
    <property type="term" value="F:ATP binding"/>
    <property type="evidence" value="ECO:0007669"/>
    <property type="project" value="UniProtKB-KW"/>
</dbReference>
<dbReference type="PROSITE" id="PS50109">
    <property type="entry name" value="HIS_KIN"/>
    <property type="match status" value="1"/>
</dbReference>
<evidence type="ECO:0000256" key="7">
    <source>
        <dbReference type="ARBA" id="ARBA00022692"/>
    </source>
</evidence>
<dbReference type="EMBL" id="LQRA01000024">
    <property type="protein sequence ID" value="KZE83422.1"/>
    <property type="molecule type" value="Genomic_DNA"/>
</dbReference>
<dbReference type="OrthoDB" id="335833at2"/>
<dbReference type="CDD" id="cd06225">
    <property type="entry name" value="HAMP"/>
    <property type="match status" value="1"/>
</dbReference>
<dbReference type="GO" id="GO:0005886">
    <property type="term" value="C:plasma membrane"/>
    <property type="evidence" value="ECO:0007669"/>
    <property type="project" value="UniProtKB-SubCell"/>
</dbReference>
<dbReference type="PANTHER" id="PTHR45528">
    <property type="entry name" value="SENSOR HISTIDINE KINASE CPXA"/>
    <property type="match status" value="1"/>
</dbReference>
<evidence type="ECO:0000256" key="14">
    <source>
        <dbReference type="SAM" id="Phobius"/>
    </source>
</evidence>
<feature type="transmembrane region" description="Helical" evidence="14">
    <location>
        <begin position="150"/>
        <end position="173"/>
    </location>
</feature>
<dbReference type="CDD" id="cd00082">
    <property type="entry name" value="HisKA"/>
    <property type="match status" value="1"/>
</dbReference>
<comment type="caution">
    <text evidence="17">The sequence shown here is derived from an EMBL/GenBank/DDBJ whole genome shotgun (WGS) entry which is preliminary data.</text>
</comment>
<dbReference type="SUPFAM" id="SSF55874">
    <property type="entry name" value="ATPase domain of HSP90 chaperone/DNA topoisomerase II/histidine kinase"/>
    <property type="match status" value="1"/>
</dbReference>
<dbReference type="InterPro" id="IPR005467">
    <property type="entry name" value="His_kinase_dom"/>
</dbReference>
<dbReference type="InterPro" id="IPR036890">
    <property type="entry name" value="HATPase_C_sf"/>
</dbReference>
<organism evidence="17 18">
    <name type="scientific">Paenibacillus elgii</name>
    <dbReference type="NCBI Taxonomy" id="189691"/>
    <lineage>
        <taxon>Bacteria</taxon>
        <taxon>Bacillati</taxon>
        <taxon>Bacillota</taxon>
        <taxon>Bacilli</taxon>
        <taxon>Bacillales</taxon>
        <taxon>Paenibacillaceae</taxon>
        <taxon>Paenibacillus</taxon>
    </lineage>
</organism>
<evidence type="ECO:0000256" key="6">
    <source>
        <dbReference type="ARBA" id="ARBA00022679"/>
    </source>
</evidence>
<evidence type="ECO:0000256" key="12">
    <source>
        <dbReference type="ARBA" id="ARBA00023012"/>
    </source>
</evidence>